<reference evidence="3" key="1">
    <citation type="submission" date="2021-01" db="EMBL/GenBank/DDBJ databases">
        <authorList>
            <person name="Corre E."/>
            <person name="Pelletier E."/>
            <person name="Niang G."/>
            <person name="Scheremetjew M."/>
            <person name="Finn R."/>
            <person name="Kale V."/>
            <person name="Holt S."/>
            <person name="Cochrane G."/>
            <person name="Meng A."/>
            <person name="Brown T."/>
            <person name="Cohen L."/>
        </authorList>
    </citation>
    <scope>NUCLEOTIDE SEQUENCE</scope>
    <source>
        <strain evidence="3">CCMP3107</strain>
    </source>
</reference>
<keyword evidence="2" id="KW-0732">Signal</keyword>
<dbReference type="InterPro" id="IPR006311">
    <property type="entry name" value="TAT_signal"/>
</dbReference>
<proteinExistence type="predicted"/>
<protein>
    <submittedName>
        <fullName evidence="3">Uncharacterized protein</fullName>
    </submittedName>
</protein>
<dbReference type="AlphaFoldDB" id="A0A6T5MXS9"/>
<feature type="coiled-coil region" evidence="1">
    <location>
        <begin position="121"/>
        <end position="181"/>
    </location>
</feature>
<name>A0A6T5MXS9_HETAK</name>
<evidence type="ECO:0000256" key="1">
    <source>
        <dbReference type="SAM" id="Coils"/>
    </source>
</evidence>
<keyword evidence="1" id="KW-0175">Coiled coil</keyword>
<evidence type="ECO:0000313" key="3">
    <source>
        <dbReference type="EMBL" id="CAE0635533.1"/>
    </source>
</evidence>
<gene>
    <name evidence="3" type="ORF">HAKA00212_LOCUS14276</name>
</gene>
<accession>A0A6T5MXS9</accession>
<feature type="signal peptide" evidence="2">
    <location>
        <begin position="1"/>
        <end position="17"/>
    </location>
</feature>
<organism evidence="3">
    <name type="scientific">Heterosigma akashiwo</name>
    <name type="common">Chromophytic alga</name>
    <name type="synonym">Heterosigma carterae</name>
    <dbReference type="NCBI Taxonomy" id="2829"/>
    <lineage>
        <taxon>Eukaryota</taxon>
        <taxon>Sar</taxon>
        <taxon>Stramenopiles</taxon>
        <taxon>Ochrophyta</taxon>
        <taxon>Raphidophyceae</taxon>
        <taxon>Chattonellales</taxon>
        <taxon>Chattonellaceae</taxon>
        <taxon>Heterosigma</taxon>
    </lineage>
</organism>
<sequence length="227" mass="24443">MASTGIALILIFALVLACSGFQMSMSGSSEKGMSRRDMFKSVTAASAAAVLSSGAPANALFGFGENKSKEQLAVEALAGYRAPVADVIRQLKARELRGGRDDSAVVTNYAKKYFEPLQADMAQLAKGLKLAEEDQKKAETQPLLMKGHLLELAQACAAGDAKEQLEEMEEVQETLDDFLKLAATKYTVPEMLLGRAATSVEYYSIFGCEFWGLKNKPDSNVCEPKGP</sequence>
<feature type="chain" id="PRO_5030159657" evidence="2">
    <location>
        <begin position="18"/>
        <end position="227"/>
    </location>
</feature>
<dbReference type="EMBL" id="HBIU01030893">
    <property type="protein sequence ID" value="CAE0635533.1"/>
    <property type="molecule type" value="Transcribed_RNA"/>
</dbReference>
<evidence type="ECO:0000256" key="2">
    <source>
        <dbReference type="SAM" id="SignalP"/>
    </source>
</evidence>
<dbReference type="PROSITE" id="PS51318">
    <property type="entry name" value="TAT"/>
    <property type="match status" value="1"/>
</dbReference>